<feature type="compositionally biased region" description="Acidic residues" evidence="5">
    <location>
        <begin position="813"/>
        <end position="829"/>
    </location>
</feature>
<evidence type="ECO:0008006" key="11">
    <source>
        <dbReference type="Google" id="ProtNLM"/>
    </source>
</evidence>
<dbReference type="InterPro" id="IPR027417">
    <property type="entry name" value="P-loop_NTPase"/>
</dbReference>
<dbReference type="EnsemblMetazoa" id="G32097.3">
    <property type="protein sequence ID" value="G32097.3:cds"/>
    <property type="gene ID" value="G32097"/>
</dbReference>
<evidence type="ECO:0000259" key="7">
    <source>
        <dbReference type="PROSITE" id="PS51194"/>
    </source>
</evidence>
<feature type="compositionally biased region" description="Basic and acidic residues" evidence="5">
    <location>
        <begin position="1"/>
        <end position="17"/>
    </location>
</feature>
<evidence type="ECO:0000259" key="6">
    <source>
        <dbReference type="PROSITE" id="PS51192"/>
    </source>
</evidence>
<dbReference type="SMART" id="SM00487">
    <property type="entry name" value="DEXDc"/>
    <property type="match status" value="1"/>
</dbReference>
<evidence type="ECO:0000259" key="8">
    <source>
        <dbReference type="PROSITE" id="PS51467"/>
    </source>
</evidence>
<dbReference type="Pfam" id="PF07443">
    <property type="entry name" value="HARP"/>
    <property type="match status" value="1"/>
</dbReference>
<keyword evidence="3" id="KW-0539">Nucleus</keyword>
<dbReference type="OrthoDB" id="2801544at2759"/>
<dbReference type="InterPro" id="IPR010003">
    <property type="entry name" value="HARP_dom"/>
</dbReference>
<dbReference type="Pfam" id="PF00176">
    <property type="entry name" value="SNF2-rel_dom"/>
    <property type="match status" value="1"/>
</dbReference>
<dbReference type="GO" id="GO:0043596">
    <property type="term" value="C:nuclear replication fork"/>
    <property type="evidence" value="ECO:0007669"/>
    <property type="project" value="TreeGrafter"/>
</dbReference>
<feature type="compositionally biased region" description="Polar residues" evidence="5">
    <location>
        <begin position="60"/>
        <end position="71"/>
    </location>
</feature>
<dbReference type="SUPFAM" id="SSF52540">
    <property type="entry name" value="P-loop containing nucleoside triphosphate hydrolases"/>
    <property type="match status" value="2"/>
</dbReference>
<dbReference type="InterPro" id="IPR000330">
    <property type="entry name" value="SNF2_N"/>
</dbReference>
<dbReference type="FunFam" id="3.40.50.300:FF:003021">
    <property type="entry name" value="Uncharacterized protein (Fragment)"/>
    <property type="match status" value="1"/>
</dbReference>
<dbReference type="Gene3D" id="3.40.50.300">
    <property type="entry name" value="P-loop containing nucleotide triphosphate hydrolases"/>
    <property type="match status" value="1"/>
</dbReference>
<dbReference type="Gene3D" id="3.40.50.10810">
    <property type="entry name" value="Tandem AAA-ATPase domain"/>
    <property type="match status" value="1"/>
</dbReference>
<feature type="region of interest" description="Disordered" evidence="5">
    <location>
        <begin position="1"/>
        <end position="77"/>
    </location>
</feature>
<feature type="region of interest" description="Disordered" evidence="5">
    <location>
        <begin position="725"/>
        <end position="770"/>
    </location>
</feature>
<dbReference type="InterPro" id="IPR014001">
    <property type="entry name" value="Helicase_ATP-bd"/>
</dbReference>
<dbReference type="Pfam" id="PF00271">
    <property type="entry name" value="Helicase_C"/>
    <property type="match status" value="1"/>
</dbReference>
<evidence type="ECO:0000256" key="5">
    <source>
        <dbReference type="SAM" id="MobiDB-lite"/>
    </source>
</evidence>
<dbReference type="PANTHER" id="PTHR45766:SF6">
    <property type="entry name" value="SWI_SNF-RELATED MATRIX-ASSOCIATED ACTIN-DEPENDENT REGULATOR OF CHROMATIN SUBFAMILY A-LIKE PROTEIN 1"/>
    <property type="match status" value="1"/>
</dbReference>
<feature type="region of interest" description="Disordered" evidence="5">
    <location>
        <begin position="93"/>
        <end position="142"/>
    </location>
</feature>
<feature type="domain" description="Helicase ATP-binding" evidence="6">
    <location>
        <begin position="282"/>
        <end position="438"/>
    </location>
</feature>
<feature type="compositionally biased region" description="Acidic residues" evidence="5">
    <location>
        <begin position="725"/>
        <end position="735"/>
    </location>
</feature>
<feature type="compositionally biased region" description="Polar residues" evidence="5">
    <location>
        <begin position="736"/>
        <end position="760"/>
    </location>
</feature>
<dbReference type="OMA" id="WTNDETK"/>
<comment type="subcellular location">
    <subcellularLocation>
        <location evidence="1">Nucleus</location>
    </subcellularLocation>
</comment>
<feature type="domain" description="Helicase C-terminal" evidence="7">
    <location>
        <begin position="547"/>
        <end position="706"/>
    </location>
</feature>
<dbReference type="SMART" id="SM00490">
    <property type="entry name" value="HELICc"/>
    <property type="match status" value="1"/>
</dbReference>
<name>A0A8W8MC57_MAGGI</name>
<feature type="compositionally biased region" description="Basic and acidic residues" evidence="5">
    <location>
        <begin position="36"/>
        <end position="58"/>
    </location>
</feature>
<dbReference type="CDD" id="cd18793">
    <property type="entry name" value="SF2_C_SNF"/>
    <property type="match status" value="1"/>
</dbReference>
<evidence type="ECO:0000256" key="4">
    <source>
        <dbReference type="PROSITE-ProRule" id="PRU00800"/>
    </source>
</evidence>
<dbReference type="PANTHER" id="PTHR45766">
    <property type="entry name" value="DNA ANNEALING HELICASE AND ENDONUCLEASE ZRANB3 FAMILY MEMBER"/>
    <property type="match status" value="1"/>
</dbReference>
<evidence type="ECO:0000256" key="3">
    <source>
        <dbReference type="ARBA" id="ARBA00023242"/>
    </source>
</evidence>
<dbReference type="AlphaFoldDB" id="A0A8W8MC57"/>
<dbReference type="GO" id="GO:0031297">
    <property type="term" value="P:replication fork processing"/>
    <property type="evidence" value="ECO:0007669"/>
    <property type="project" value="TreeGrafter"/>
</dbReference>
<accession>A0A8W8MC57</accession>
<keyword evidence="2" id="KW-0378">Hydrolase</keyword>
<evidence type="ECO:0000313" key="9">
    <source>
        <dbReference type="EnsemblMetazoa" id="G32097.4:cds"/>
    </source>
</evidence>
<dbReference type="EnsemblMetazoa" id="G32097.4">
    <property type="protein sequence ID" value="G32097.4:cds"/>
    <property type="gene ID" value="G32097"/>
</dbReference>
<sequence>MSALTEEQKRRIEENKRKALAKRAQKLSPVKSSGDVQKRQIEESRLKALALRAEKPSKLSEPSQAHYSKPQTDGRGLINQINKTSNAIVAGKNTFSNDGPSNSSFKACTTGDTNKNKRNGVSSGSSYKTQTMTKPAPQQSVNGAESRVAKIAESIATSGPSQTTLGGGTMAKCLLISRERFEVTSGYFPPLVDLFKTMATKKYDAVTKKWSFKLEEYQKLVSAMRAMSPQVRLVPLPQAVLSTFQQQLKGVYPDKEIPTADLSHLDANLVNSLLPFQRVGVNFGVHKNGRILLADDMGLGKTIQAICLACYYRNEWPLLIVVPSSVRFDWAQQLQRWVPSLDPQEVYVALSGKCSLSGHKVCILSYDLMAKKSKDLLERNFNVVIVDECHLLKNFKTARCKAAMPILKAAKRVILLSGTPALSRPQELYTQICAVKPYMFQYQDFGVRYCDGKKNPWGWDFSGSSNMEELQILLEESIMIRRLKKEVITQLPDKVRQMVLLDPGLIKTTKEMELQSKTMELKSLKGMERRGALLEYFHHTGAAKVKAIKEYVLDLLDLDRKFLIFAHHQEVLDAIEAAVQSKIEKGYIRIDGKTTPEQRNYFCNKFQSNDSLRVAILSICAANAGLNLSAASLVVFGELFWNPGVLVQAEDRAHRMGQRDMVNVHYLVARGTADDHVWPLVQKKLEVLSKAGLSKEDFSAADTKTMKDSTQTDLMQYFEESFMEESFEEASETENDQTQSAVQATSKTNSNGQKLTNQKEQASKLLSVKPVKPKTEQSLFNYFGAKKNTSGSEQSGASDSKDKVAPQTLPEGVEAELFDDDDWLEEIEEPQYKKSKH</sequence>
<dbReference type="InterPro" id="IPR038718">
    <property type="entry name" value="SNF2-like_sf"/>
</dbReference>
<feature type="domain" description="HARP" evidence="8">
    <location>
        <begin position="161"/>
        <end position="237"/>
    </location>
</feature>
<organism evidence="9 10">
    <name type="scientific">Magallana gigas</name>
    <name type="common">Pacific oyster</name>
    <name type="synonym">Crassostrea gigas</name>
    <dbReference type="NCBI Taxonomy" id="29159"/>
    <lineage>
        <taxon>Eukaryota</taxon>
        <taxon>Metazoa</taxon>
        <taxon>Spiralia</taxon>
        <taxon>Lophotrochozoa</taxon>
        <taxon>Mollusca</taxon>
        <taxon>Bivalvia</taxon>
        <taxon>Autobranchia</taxon>
        <taxon>Pteriomorphia</taxon>
        <taxon>Ostreida</taxon>
        <taxon>Ostreoidea</taxon>
        <taxon>Ostreidae</taxon>
        <taxon>Magallana</taxon>
    </lineage>
</organism>
<dbReference type="CDD" id="cd18010">
    <property type="entry name" value="DEXHc_HARP_SMARCAL1"/>
    <property type="match status" value="1"/>
</dbReference>
<dbReference type="InterPro" id="IPR049730">
    <property type="entry name" value="SNF2/RAD54-like_C"/>
</dbReference>
<protein>
    <recommendedName>
        <fullName evidence="11">SWI/SNF-related matrix-associated actin-dependent regulator of chromatin subfamily A-like protein 1</fullName>
    </recommendedName>
</protein>
<evidence type="ECO:0000313" key="10">
    <source>
        <dbReference type="Proteomes" id="UP000005408"/>
    </source>
</evidence>
<comment type="similarity">
    <text evidence="4">Belongs to the SNF2/RAD54 helicase family. SMARCAL1 subfamily.</text>
</comment>
<dbReference type="GO" id="GO:0005524">
    <property type="term" value="F:ATP binding"/>
    <property type="evidence" value="ECO:0007669"/>
    <property type="project" value="InterPro"/>
</dbReference>
<feature type="region of interest" description="Disordered" evidence="5">
    <location>
        <begin position="782"/>
        <end position="837"/>
    </location>
</feature>
<dbReference type="GO" id="GO:0016787">
    <property type="term" value="F:hydrolase activity"/>
    <property type="evidence" value="ECO:0007669"/>
    <property type="project" value="UniProtKB-KW"/>
</dbReference>
<feature type="compositionally biased region" description="Polar residues" evidence="5">
    <location>
        <begin position="787"/>
        <end position="798"/>
    </location>
</feature>
<keyword evidence="10" id="KW-1185">Reference proteome</keyword>
<dbReference type="GO" id="GO:0006281">
    <property type="term" value="P:DNA repair"/>
    <property type="evidence" value="ECO:0007669"/>
    <property type="project" value="TreeGrafter"/>
</dbReference>
<reference evidence="9" key="1">
    <citation type="submission" date="2022-08" db="UniProtKB">
        <authorList>
            <consortium name="EnsemblMetazoa"/>
        </authorList>
    </citation>
    <scope>IDENTIFICATION</scope>
    <source>
        <strain evidence="9">05x7-T-G4-1.051#20</strain>
    </source>
</reference>
<proteinExistence type="inferred from homology"/>
<dbReference type="EnsemblMetazoa" id="G32097.1">
    <property type="protein sequence ID" value="G32097.1:cds"/>
    <property type="gene ID" value="G32097"/>
</dbReference>
<dbReference type="PROSITE" id="PS51194">
    <property type="entry name" value="HELICASE_CTER"/>
    <property type="match status" value="1"/>
</dbReference>
<dbReference type="PROSITE" id="PS51192">
    <property type="entry name" value="HELICASE_ATP_BIND_1"/>
    <property type="match status" value="1"/>
</dbReference>
<dbReference type="InterPro" id="IPR001650">
    <property type="entry name" value="Helicase_C-like"/>
</dbReference>
<evidence type="ECO:0000256" key="2">
    <source>
        <dbReference type="ARBA" id="ARBA00022801"/>
    </source>
</evidence>
<dbReference type="PROSITE" id="PS51467">
    <property type="entry name" value="HARP"/>
    <property type="match status" value="1"/>
</dbReference>
<dbReference type="Proteomes" id="UP000005408">
    <property type="component" value="Unassembled WGS sequence"/>
</dbReference>
<evidence type="ECO:0000256" key="1">
    <source>
        <dbReference type="ARBA" id="ARBA00004123"/>
    </source>
</evidence>